<dbReference type="PROSITE" id="PS00688">
    <property type="entry name" value="SIGMA54_INTERACT_3"/>
    <property type="match status" value="1"/>
</dbReference>
<keyword evidence="5" id="KW-0547">Nucleotide-binding</keyword>
<dbReference type="AlphaFoldDB" id="A0A4R6UHT6"/>
<keyword evidence="10" id="KW-0010">Activator</keyword>
<dbReference type="InterPro" id="IPR058031">
    <property type="entry name" value="AAA_lid_NorR"/>
</dbReference>
<evidence type="ECO:0000256" key="8">
    <source>
        <dbReference type="ARBA" id="ARBA00023015"/>
    </source>
</evidence>
<sequence>MFWYGMYLPAMHWYCASLTSASWGRDLVGGVERIALLGEQFDDALVERLGQQARRLSRFQQWQSGLEQIEREGADLVLFDYQGSEAQDAAIRRCLKSLPRLPIVLLSNPNTEAEALALYQDGVFEYLPQPVAVDEAMTVIHRALEQGDVPPARESGQMIVRDLIGVSPAVVELRRALRQLARANVPVLLQGEPGTGKRLFARLLHDSGARKNKPYVAVTVSSVSRSFLDVELFGLERTQDNDHFHVRTGRVEEAVDGSLFLDEVADLPLDVQIRLSQVLAEGCFHRVGGQQDIPAPVRVIAATTQKLENLVMNGQFQHELYHRLNVVRVQMPRLTERKEDIALLAEHFLSSVAKDMHVEPKRLSEEALQVLQQYQWPGNIRQLENLCRRLSVMVSENEIAIDHLPAELRPELAIQAEARSWEDGLRAWAERSLAAGEKSLLNSAQPTMERILLNVALEFTGGRKQDAAALLGWGRNTLTRKLKELGVQDDDSDET</sequence>
<keyword evidence="11" id="KW-0804">Transcription</keyword>
<dbReference type="FunFam" id="1.10.8.60:FF:000014">
    <property type="entry name" value="DNA-binding transcriptional regulator NtrC"/>
    <property type="match status" value="1"/>
</dbReference>
<dbReference type="GO" id="GO:0000160">
    <property type="term" value="P:phosphorelay signal transduction system"/>
    <property type="evidence" value="ECO:0007669"/>
    <property type="project" value="UniProtKB-KW"/>
</dbReference>
<evidence type="ECO:0000256" key="9">
    <source>
        <dbReference type="ARBA" id="ARBA00023125"/>
    </source>
</evidence>
<evidence type="ECO:0000313" key="13">
    <source>
        <dbReference type="EMBL" id="TDQ45596.1"/>
    </source>
</evidence>
<comment type="subcellular location">
    <subcellularLocation>
        <location evidence="1">Cytoplasm</location>
    </subcellularLocation>
</comment>
<dbReference type="InterPro" id="IPR025944">
    <property type="entry name" value="Sigma_54_int_dom_CS"/>
</dbReference>
<dbReference type="GO" id="GO:0043565">
    <property type="term" value="F:sequence-specific DNA binding"/>
    <property type="evidence" value="ECO:0007669"/>
    <property type="project" value="InterPro"/>
</dbReference>
<proteinExistence type="predicted"/>
<accession>A0A4R6UHT6</accession>
<keyword evidence="2" id="KW-0963">Cytoplasm</keyword>
<dbReference type="InterPro" id="IPR027417">
    <property type="entry name" value="P-loop_NTPase"/>
</dbReference>
<dbReference type="Pfam" id="PF02954">
    <property type="entry name" value="HTH_8"/>
    <property type="match status" value="1"/>
</dbReference>
<feature type="domain" description="Sigma-54 factor interaction" evidence="12">
    <location>
        <begin position="163"/>
        <end position="392"/>
    </location>
</feature>
<reference evidence="13 14" key="1">
    <citation type="submission" date="2019-03" db="EMBL/GenBank/DDBJ databases">
        <title>Genomic Encyclopedia of Type Strains, Phase IV (KMG-IV): sequencing the most valuable type-strain genomes for metagenomic binning, comparative biology and taxonomic classification.</title>
        <authorList>
            <person name="Goeker M."/>
        </authorList>
    </citation>
    <scope>NUCLEOTIDE SEQUENCE [LARGE SCALE GENOMIC DNA]</scope>
    <source>
        <strain evidence="13 14">DSM 103792</strain>
    </source>
</reference>
<dbReference type="Gene3D" id="3.40.50.2300">
    <property type="match status" value="1"/>
</dbReference>
<dbReference type="SUPFAM" id="SSF46689">
    <property type="entry name" value="Homeodomain-like"/>
    <property type="match status" value="1"/>
</dbReference>
<evidence type="ECO:0000259" key="12">
    <source>
        <dbReference type="PROSITE" id="PS50045"/>
    </source>
</evidence>
<dbReference type="GO" id="GO:0005737">
    <property type="term" value="C:cytoplasm"/>
    <property type="evidence" value="ECO:0007669"/>
    <property type="project" value="UniProtKB-SubCell"/>
</dbReference>
<comment type="caution">
    <text evidence="13">The sequence shown here is derived from an EMBL/GenBank/DDBJ whole genome shotgun (WGS) entry which is preliminary data.</text>
</comment>
<evidence type="ECO:0000256" key="5">
    <source>
        <dbReference type="ARBA" id="ARBA00022741"/>
    </source>
</evidence>
<dbReference type="Gene3D" id="1.10.10.60">
    <property type="entry name" value="Homeodomain-like"/>
    <property type="match status" value="1"/>
</dbReference>
<dbReference type="PROSITE" id="PS50045">
    <property type="entry name" value="SIGMA54_INTERACT_4"/>
    <property type="match status" value="1"/>
</dbReference>
<dbReference type="InterPro" id="IPR009057">
    <property type="entry name" value="Homeodomain-like_sf"/>
</dbReference>
<keyword evidence="4" id="KW-0597">Phosphoprotein</keyword>
<dbReference type="GO" id="GO:0006355">
    <property type="term" value="P:regulation of DNA-templated transcription"/>
    <property type="evidence" value="ECO:0007669"/>
    <property type="project" value="InterPro"/>
</dbReference>
<evidence type="ECO:0000256" key="6">
    <source>
        <dbReference type="ARBA" id="ARBA00022840"/>
    </source>
</evidence>
<dbReference type="EMBL" id="SNYM01000019">
    <property type="protein sequence ID" value="TDQ45596.1"/>
    <property type="molecule type" value="Genomic_DNA"/>
</dbReference>
<dbReference type="InterPro" id="IPR002197">
    <property type="entry name" value="HTH_Fis"/>
</dbReference>
<protein>
    <submittedName>
        <fullName evidence="13">Two-component system nitrogen regulation response regulator GlnG</fullName>
    </submittedName>
</protein>
<evidence type="ECO:0000256" key="3">
    <source>
        <dbReference type="ARBA" id="ARBA00022491"/>
    </source>
</evidence>
<dbReference type="PANTHER" id="PTHR32071">
    <property type="entry name" value="TRANSCRIPTIONAL REGULATORY PROTEIN"/>
    <property type="match status" value="1"/>
</dbReference>
<evidence type="ECO:0000256" key="11">
    <source>
        <dbReference type="ARBA" id="ARBA00023163"/>
    </source>
</evidence>
<dbReference type="SUPFAM" id="SSF52172">
    <property type="entry name" value="CheY-like"/>
    <property type="match status" value="1"/>
</dbReference>
<dbReference type="Gene3D" id="1.10.8.60">
    <property type="match status" value="1"/>
</dbReference>
<dbReference type="FunFam" id="1.10.10.60:FF:000088">
    <property type="entry name" value="DNA-binding transcriptional regulator NtrC"/>
    <property type="match status" value="1"/>
</dbReference>
<name>A0A4R6UHT6_9GAMM</name>
<dbReference type="Proteomes" id="UP000295375">
    <property type="component" value="Unassembled WGS sequence"/>
</dbReference>
<gene>
    <name evidence="13" type="ORF">EV696_11964</name>
</gene>
<keyword evidence="3" id="KW-0678">Repressor</keyword>
<keyword evidence="14" id="KW-1185">Reference proteome</keyword>
<dbReference type="PANTHER" id="PTHR32071:SF95">
    <property type="entry name" value="DNA-BINDING TRANSCRIPTIONAL REGULATOR NTRC"/>
    <property type="match status" value="1"/>
</dbReference>
<dbReference type="CDD" id="cd00009">
    <property type="entry name" value="AAA"/>
    <property type="match status" value="1"/>
</dbReference>
<dbReference type="GO" id="GO:0005524">
    <property type="term" value="F:ATP binding"/>
    <property type="evidence" value="ECO:0007669"/>
    <property type="project" value="UniProtKB-KW"/>
</dbReference>
<evidence type="ECO:0000256" key="2">
    <source>
        <dbReference type="ARBA" id="ARBA00022490"/>
    </source>
</evidence>
<dbReference type="PRINTS" id="PR01590">
    <property type="entry name" value="HTHFIS"/>
</dbReference>
<keyword evidence="6" id="KW-0067">ATP-binding</keyword>
<evidence type="ECO:0000256" key="10">
    <source>
        <dbReference type="ARBA" id="ARBA00023159"/>
    </source>
</evidence>
<dbReference type="SUPFAM" id="SSF52540">
    <property type="entry name" value="P-loop containing nucleoside triphosphate hydrolases"/>
    <property type="match status" value="1"/>
</dbReference>
<evidence type="ECO:0000313" key="14">
    <source>
        <dbReference type="Proteomes" id="UP000295375"/>
    </source>
</evidence>
<evidence type="ECO:0000256" key="4">
    <source>
        <dbReference type="ARBA" id="ARBA00022553"/>
    </source>
</evidence>
<dbReference type="Gene3D" id="3.40.50.300">
    <property type="entry name" value="P-loop containing nucleotide triphosphate hydrolases"/>
    <property type="match status" value="1"/>
</dbReference>
<keyword evidence="8" id="KW-0805">Transcription regulation</keyword>
<keyword evidence="9" id="KW-0238">DNA-binding</keyword>
<organism evidence="13 14">
    <name type="scientific">Permianibacter aggregans</name>
    <dbReference type="NCBI Taxonomy" id="1510150"/>
    <lineage>
        <taxon>Bacteria</taxon>
        <taxon>Pseudomonadati</taxon>
        <taxon>Pseudomonadota</taxon>
        <taxon>Gammaproteobacteria</taxon>
        <taxon>Pseudomonadales</taxon>
        <taxon>Pseudomonadaceae</taxon>
        <taxon>Permianibacter</taxon>
    </lineage>
</organism>
<evidence type="ECO:0000256" key="1">
    <source>
        <dbReference type="ARBA" id="ARBA00004496"/>
    </source>
</evidence>
<keyword evidence="7" id="KW-0902">Two-component regulatory system</keyword>
<dbReference type="InterPro" id="IPR011006">
    <property type="entry name" value="CheY-like_superfamily"/>
</dbReference>
<dbReference type="Pfam" id="PF25601">
    <property type="entry name" value="AAA_lid_14"/>
    <property type="match status" value="1"/>
</dbReference>
<evidence type="ECO:0000256" key="7">
    <source>
        <dbReference type="ARBA" id="ARBA00023012"/>
    </source>
</evidence>
<dbReference type="Pfam" id="PF00158">
    <property type="entry name" value="Sigma54_activat"/>
    <property type="match status" value="1"/>
</dbReference>
<dbReference type="InterPro" id="IPR002078">
    <property type="entry name" value="Sigma_54_int"/>
</dbReference>